<proteinExistence type="predicted"/>
<accession>A0ABR0SMC1</accession>
<organism evidence="1 2">
    <name type="scientific">Cladobotryum mycophilum</name>
    <dbReference type="NCBI Taxonomy" id="491253"/>
    <lineage>
        <taxon>Eukaryota</taxon>
        <taxon>Fungi</taxon>
        <taxon>Dikarya</taxon>
        <taxon>Ascomycota</taxon>
        <taxon>Pezizomycotina</taxon>
        <taxon>Sordariomycetes</taxon>
        <taxon>Hypocreomycetidae</taxon>
        <taxon>Hypocreales</taxon>
        <taxon>Hypocreaceae</taxon>
        <taxon>Cladobotryum</taxon>
    </lineage>
</organism>
<sequence>MVFAVNINLHIQMVNVTALHVAYSMNSLTWPIIAVIDHLYEIGGFTQSSGSPFHVHLFSLTSGNS</sequence>
<reference evidence="1 2" key="1">
    <citation type="submission" date="2024-01" db="EMBL/GenBank/DDBJ databases">
        <title>Complete genome of Cladobotryum mycophilum ATHUM6906.</title>
        <authorList>
            <person name="Christinaki A.C."/>
            <person name="Myridakis A.I."/>
            <person name="Kouvelis V.N."/>
        </authorList>
    </citation>
    <scope>NUCLEOTIDE SEQUENCE [LARGE SCALE GENOMIC DNA]</scope>
    <source>
        <strain evidence="1 2">ATHUM6906</strain>
    </source>
</reference>
<dbReference type="EMBL" id="JAVFKD010000012">
    <property type="protein sequence ID" value="KAK5992871.1"/>
    <property type="molecule type" value="Genomic_DNA"/>
</dbReference>
<keyword evidence="2" id="KW-1185">Reference proteome</keyword>
<comment type="caution">
    <text evidence="1">The sequence shown here is derived from an EMBL/GenBank/DDBJ whole genome shotgun (WGS) entry which is preliminary data.</text>
</comment>
<name>A0ABR0SMC1_9HYPO</name>
<protein>
    <submittedName>
        <fullName evidence="1">Uncharacterized protein</fullName>
    </submittedName>
</protein>
<evidence type="ECO:0000313" key="2">
    <source>
        <dbReference type="Proteomes" id="UP001338125"/>
    </source>
</evidence>
<evidence type="ECO:0000313" key="1">
    <source>
        <dbReference type="EMBL" id="KAK5992871.1"/>
    </source>
</evidence>
<gene>
    <name evidence="1" type="ORF">PT974_06293</name>
</gene>
<dbReference type="Proteomes" id="UP001338125">
    <property type="component" value="Unassembled WGS sequence"/>
</dbReference>